<keyword evidence="2" id="KW-1185">Reference proteome</keyword>
<evidence type="ECO:0000313" key="1">
    <source>
        <dbReference type="EMBL" id="KAJ8678811.1"/>
    </source>
</evidence>
<comment type="caution">
    <text evidence="1">The sequence shown here is derived from an EMBL/GenBank/DDBJ whole genome shotgun (WGS) entry which is preliminary data.</text>
</comment>
<reference evidence="1" key="1">
    <citation type="submission" date="2023-04" db="EMBL/GenBank/DDBJ databases">
        <title>A chromosome-level genome assembly of the parasitoid wasp Eretmocerus hayati.</title>
        <authorList>
            <person name="Zhong Y."/>
            <person name="Liu S."/>
            <person name="Liu Y."/>
        </authorList>
    </citation>
    <scope>NUCLEOTIDE SEQUENCE</scope>
    <source>
        <strain evidence="1">ZJU_SS_LIU_2023</strain>
    </source>
</reference>
<sequence length="536" mass="59453">MVSRRAGATTTGGELATTEFGPRKTVLILAIVAGCFAILWPKIIWPMLTVTHTPTPHTADSSGCCDMIFESDVTATDIMRELCHNIMSHHQVDPRIRGAIEVNSHNKLTPSSANLCRDEILSRCGIDLGSFLASKERSKKSYRQVLDEIRGFNGSWCLKSQFGVPPARLGTPHLIRYHILMPHSTIRQERQTPPHAGSYHPALRERGRAIPSSHIVPKIQERADHMPPIKMRPPLGGGHVVSVPKGEGSLGLLMPLYTIGIVIFFLYTISKVLMRVIMPLYTIGNVLSLLYKALQVLRRSSDSEIIRPEYSSAAAEREYQKLVFNPEVFAAAVTAVNGIPSEQKERPPTPVEEPAPTIDELKQQAAGDIEIDQLRRRLIETEAAMERIVSQMSNLSRSVMNCSTSPSESKEMSSLDESIDENVEVDKELEEYHETSPTVKVVNMEMTASCEGGQMRSRPTTPVLLTPLGHVEEREKSPPISIYLEGALPSQCELLVTDSKIQEIQEEENLEVPIILSGKMTLSLISLDQVAALRKY</sequence>
<dbReference type="EMBL" id="CM056742">
    <property type="protein sequence ID" value="KAJ8678811.1"/>
    <property type="molecule type" value="Genomic_DNA"/>
</dbReference>
<gene>
    <name evidence="1" type="ORF">QAD02_014598</name>
</gene>
<dbReference type="Proteomes" id="UP001239111">
    <property type="component" value="Chromosome 2"/>
</dbReference>
<evidence type="ECO:0000313" key="2">
    <source>
        <dbReference type="Proteomes" id="UP001239111"/>
    </source>
</evidence>
<protein>
    <submittedName>
        <fullName evidence="1">Uncharacterized protein</fullName>
    </submittedName>
</protein>
<organism evidence="1 2">
    <name type="scientific">Eretmocerus hayati</name>
    <dbReference type="NCBI Taxonomy" id="131215"/>
    <lineage>
        <taxon>Eukaryota</taxon>
        <taxon>Metazoa</taxon>
        <taxon>Ecdysozoa</taxon>
        <taxon>Arthropoda</taxon>
        <taxon>Hexapoda</taxon>
        <taxon>Insecta</taxon>
        <taxon>Pterygota</taxon>
        <taxon>Neoptera</taxon>
        <taxon>Endopterygota</taxon>
        <taxon>Hymenoptera</taxon>
        <taxon>Apocrita</taxon>
        <taxon>Proctotrupomorpha</taxon>
        <taxon>Chalcidoidea</taxon>
        <taxon>Aphelinidae</taxon>
        <taxon>Aphelininae</taxon>
        <taxon>Eretmocerus</taxon>
    </lineage>
</organism>
<name>A0ACC2P708_9HYME</name>
<proteinExistence type="predicted"/>
<accession>A0ACC2P708</accession>